<evidence type="ECO:0000313" key="3">
    <source>
        <dbReference type="Proteomes" id="UP000800200"/>
    </source>
</evidence>
<dbReference type="InterPro" id="IPR052895">
    <property type="entry name" value="HetReg/Transcr_Mod"/>
</dbReference>
<sequence length="164" mass="18978">MSDYRYSQLSPTSIRLLRLLPSEKDTQSLQYELFEYPIQSSDTASHPYKALSYVWGSKDKPRSIIIANQNSNITQNLYAALLHLQNHTYKKEKESQILLMAEIYAKASRVVVWLGEAKDNSDRALKAIRLIGENSARLLRAELAQQAIVQLLQQPWFRRVWVIN</sequence>
<dbReference type="PANTHER" id="PTHR24148">
    <property type="entry name" value="ANKYRIN REPEAT DOMAIN-CONTAINING PROTEIN 39 HOMOLOG-RELATED"/>
    <property type="match status" value="1"/>
</dbReference>
<keyword evidence="3" id="KW-1185">Reference proteome</keyword>
<dbReference type="InterPro" id="IPR010730">
    <property type="entry name" value="HET"/>
</dbReference>
<organism evidence="2 3">
    <name type="scientific">Zopfia rhizophila CBS 207.26</name>
    <dbReference type="NCBI Taxonomy" id="1314779"/>
    <lineage>
        <taxon>Eukaryota</taxon>
        <taxon>Fungi</taxon>
        <taxon>Dikarya</taxon>
        <taxon>Ascomycota</taxon>
        <taxon>Pezizomycotina</taxon>
        <taxon>Dothideomycetes</taxon>
        <taxon>Dothideomycetes incertae sedis</taxon>
        <taxon>Zopfiaceae</taxon>
        <taxon>Zopfia</taxon>
    </lineage>
</organism>
<dbReference type="OrthoDB" id="2157530at2759"/>
<dbReference type="EMBL" id="ML994731">
    <property type="protein sequence ID" value="KAF2175497.1"/>
    <property type="molecule type" value="Genomic_DNA"/>
</dbReference>
<name>A0A6A6D7W9_9PEZI</name>
<dbReference type="Proteomes" id="UP000800200">
    <property type="component" value="Unassembled WGS sequence"/>
</dbReference>
<gene>
    <name evidence="2" type="ORF">K469DRAFT_724121</name>
</gene>
<dbReference type="AlphaFoldDB" id="A0A6A6D7W9"/>
<feature type="domain" description="Heterokaryon incompatibility" evidence="1">
    <location>
        <begin position="48"/>
        <end position="163"/>
    </location>
</feature>
<accession>A0A6A6D7W9</accession>
<dbReference type="Pfam" id="PF06985">
    <property type="entry name" value="HET"/>
    <property type="match status" value="1"/>
</dbReference>
<reference evidence="2" key="1">
    <citation type="journal article" date="2020" name="Stud. Mycol.">
        <title>101 Dothideomycetes genomes: a test case for predicting lifestyles and emergence of pathogens.</title>
        <authorList>
            <person name="Haridas S."/>
            <person name="Albert R."/>
            <person name="Binder M."/>
            <person name="Bloem J."/>
            <person name="Labutti K."/>
            <person name="Salamov A."/>
            <person name="Andreopoulos B."/>
            <person name="Baker S."/>
            <person name="Barry K."/>
            <person name="Bills G."/>
            <person name="Bluhm B."/>
            <person name="Cannon C."/>
            <person name="Castanera R."/>
            <person name="Culley D."/>
            <person name="Daum C."/>
            <person name="Ezra D."/>
            <person name="Gonzalez J."/>
            <person name="Henrissat B."/>
            <person name="Kuo A."/>
            <person name="Liang C."/>
            <person name="Lipzen A."/>
            <person name="Lutzoni F."/>
            <person name="Magnuson J."/>
            <person name="Mondo S."/>
            <person name="Nolan M."/>
            <person name="Ohm R."/>
            <person name="Pangilinan J."/>
            <person name="Park H.-J."/>
            <person name="Ramirez L."/>
            <person name="Alfaro M."/>
            <person name="Sun H."/>
            <person name="Tritt A."/>
            <person name="Yoshinaga Y."/>
            <person name="Zwiers L.-H."/>
            <person name="Turgeon B."/>
            <person name="Goodwin S."/>
            <person name="Spatafora J."/>
            <person name="Crous P."/>
            <person name="Grigoriev I."/>
        </authorList>
    </citation>
    <scope>NUCLEOTIDE SEQUENCE</scope>
    <source>
        <strain evidence="2">CBS 207.26</strain>
    </source>
</reference>
<evidence type="ECO:0000313" key="2">
    <source>
        <dbReference type="EMBL" id="KAF2175497.1"/>
    </source>
</evidence>
<proteinExistence type="predicted"/>
<protein>
    <recommendedName>
        <fullName evidence="1">Heterokaryon incompatibility domain-containing protein</fullName>
    </recommendedName>
</protein>
<dbReference type="PANTHER" id="PTHR24148:SF78">
    <property type="entry name" value="HETEROKARYON INCOMPATIBILITY DOMAIN-CONTAINING PROTEIN"/>
    <property type="match status" value="1"/>
</dbReference>
<evidence type="ECO:0000259" key="1">
    <source>
        <dbReference type="Pfam" id="PF06985"/>
    </source>
</evidence>